<feature type="region of interest" description="Disordered" evidence="4">
    <location>
        <begin position="1048"/>
        <end position="1067"/>
    </location>
</feature>
<dbReference type="FunFam" id="1.10.8.60:FF:000160">
    <property type="entry name" value="WGS project CABT00000000 data, contig 2.55"/>
    <property type="match status" value="1"/>
</dbReference>
<evidence type="ECO:0000256" key="4">
    <source>
        <dbReference type="SAM" id="MobiDB-lite"/>
    </source>
</evidence>
<feature type="compositionally biased region" description="Basic and acidic residues" evidence="4">
    <location>
        <begin position="110"/>
        <end position="130"/>
    </location>
</feature>
<dbReference type="GO" id="GO:0016887">
    <property type="term" value="F:ATP hydrolysis activity"/>
    <property type="evidence" value="ECO:0007669"/>
    <property type="project" value="InterPro"/>
</dbReference>
<dbReference type="SUPFAM" id="SSF52540">
    <property type="entry name" value="P-loop containing nucleoside triphosphate hydrolases"/>
    <property type="match status" value="3"/>
</dbReference>
<feature type="domain" description="AAA+ ATPase" evidence="5">
    <location>
        <begin position="768"/>
        <end position="906"/>
    </location>
</feature>
<feature type="compositionally biased region" description="Basic and acidic residues" evidence="4">
    <location>
        <begin position="1123"/>
        <end position="1141"/>
    </location>
</feature>
<evidence type="ECO:0000259" key="5">
    <source>
        <dbReference type="SMART" id="SM00382"/>
    </source>
</evidence>
<keyword evidence="7" id="KW-1185">Reference proteome</keyword>
<dbReference type="FunFam" id="3.40.50.300:FF:000216">
    <property type="entry name" value="Type VII secretion ATPase EccA"/>
    <property type="match status" value="3"/>
</dbReference>
<dbReference type="SMART" id="SM00382">
    <property type="entry name" value="AAA"/>
    <property type="match status" value="3"/>
</dbReference>
<feature type="compositionally biased region" description="Polar residues" evidence="4">
    <location>
        <begin position="698"/>
        <end position="712"/>
    </location>
</feature>
<evidence type="ECO:0000256" key="3">
    <source>
        <dbReference type="ARBA" id="ARBA00022840"/>
    </source>
</evidence>
<dbReference type="GO" id="GO:0005524">
    <property type="term" value="F:ATP binding"/>
    <property type="evidence" value="ECO:0007669"/>
    <property type="project" value="UniProtKB-KW"/>
</dbReference>
<dbReference type="STRING" id="1245748.A0A397IHG5"/>
<dbReference type="PRINTS" id="PR00819">
    <property type="entry name" value="CBXCFQXSUPER"/>
</dbReference>
<dbReference type="Gene3D" id="1.10.8.60">
    <property type="match status" value="2"/>
</dbReference>
<feature type="domain" description="AAA+ ATPase" evidence="5">
    <location>
        <begin position="210"/>
        <end position="345"/>
    </location>
</feature>
<feature type="region of interest" description="Disordered" evidence="4">
    <location>
        <begin position="83"/>
        <end position="155"/>
    </location>
</feature>
<proteinExistence type="inferred from homology"/>
<sequence length="1406" mass="159044">MQCYKITEWRCPRNHRIKKPCSQIQGVCQLCIDEDQVKDRQRKRDMELEAERARRQKKYMLQLTELQDEITHIRRLQKDIKDEDERRKVLQQHQQDLERLRAVPRTLPPTREENSRPSQERSHQDTRPTEHSTNASPLSGRADKPAMPATEPWSSAAADWEYQKKFEGARSDEIDSLMSMIGLEEVKQKFLAIKGKVDTATRQNIDLKDERFGTVLIGNPGTGKTTVARLYAKFLTSVGVIPGASFVETTGSRLANNGVSGCEKQINEILNNGGGVLFIDEAYQLVQSQGLGHQVLDFLLAEVERLTGKMVIVLAGYRSHMEKYFAQNPGLPSRFPHELKFNDYDDEELCRILEYNIAKKYGGRMKVEGGMGGLYCRIVVRQVGRGRGHEGFGNARAVENAFTRIADRQSKRLAKERRTQDGSVDDMLFTKEDLIGPEPSHALQSSTAWKKLEAMIGLDAVKKTVKAFLDSIQYNYQRELEERPLVEFTLNRVFLGSPGTGKTTVAKLYGQILVDIGYLSNGEVVVKNPADFVGGALGQSEQNTKGILASTVGKVLVIDEAYGLYGGGSRNGGTGQTDPYKTAVVDTIVAEVQSVPGDDRCVLLLGYQEQMADMFQNVNPGLARRFPMDSAFTFEDFTDEELGRILDLKLKQQGFGTTARGRKAALEVLSRARNRPHFGNAGEIDILLNGAKIRHQQRLSSTGDSSGDSQLEPQDFDTDFDRGERSETNIPMLFAGTVGCEKIVEQLEGYRQMVRNLRQLELDPREQIPFNFLFKGPPGTGKTTTARKIGKVYYDMSLLASADVIEASATDLVGQYVGQTGPKTQTLLEKALGKVLLIDEAYRLGEGPFAKEAMDEIVDCITKPKYYQKVIIILAGYDTDINRLMAMNPGLTSRFPESIEFHGLCPDHCVNLLTELLRARKTKSSSKLRDFDLTALDSPSVQFQEEMTSRFATLVQSSNWANARDVQTLGKAIFGKCVRSIANSCLAVKEEIVLAELDKMIAERSNRENAQLGLGQADTFTPDQPLALDHQHQSETNYARQAPVVTEELTDSNQEQANMAQQGPEQEGNAIVRDAGVTDDIWTQLQIDRQAAEESERQYEQLVQQEHALHTLLEQSKAQETTSAKDEPVDNEEKRRHEQERIRRELERRAQEDELERLRKEREAAEKRRREEQQAQMKLREMGIKDTIYYAIEYELRYPQSWMKISREDSIRIHKEGFSSLGLPPAYSAPVDELKTRLRLILVEDPAQYADLSAPQVQEKFEEWCMQLTQQLARERGVVVDYPWTELGPAPVSRDVCLWIDDEVLKVVDGDIKNEFGEGPYVKAVERRPALSTDYDGWFKVELGYLWSMYVRALNSGGLDQFLPPKRQKTGERPIWNGSLPFDVEMEMMGMDKREIEEYYMRGIED</sequence>
<dbReference type="InterPro" id="IPR000641">
    <property type="entry name" value="CbxX/CfxQ"/>
</dbReference>
<dbReference type="CDD" id="cd00009">
    <property type="entry name" value="AAA"/>
    <property type="match status" value="2"/>
</dbReference>
<dbReference type="PANTHER" id="PTHR43392:SF2">
    <property type="entry name" value="AAA-TYPE ATPASE FAMILY PROTEIN _ ANKYRIN REPEAT FAMILY PROTEIN"/>
    <property type="match status" value="1"/>
</dbReference>
<feature type="region of interest" description="Disordered" evidence="4">
    <location>
        <begin position="697"/>
        <end position="722"/>
    </location>
</feature>
<name>A0A397IHG5_9EURO</name>
<gene>
    <name evidence="6" type="ORF">CFD26_103862</name>
</gene>
<comment type="similarity">
    <text evidence="1">Belongs to the CbxX/CfxQ family.</text>
</comment>
<organism evidence="6 7">
    <name type="scientific">Aspergillus turcosus</name>
    <dbReference type="NCBI Taxonomy" id="1245748"/>
    <lineage>
        <taxon>Eukaryota</taxon>
        <taxon>Fungi</taxon>
        <taxon>Dikarya</taxon>
        <taxon>Ascomycota</taxon>
        <taxon>Pezizomycotina</taxon>
        <taxon>Eurotiomycetes</taxon>
        <taxon>Eurotiomycetidae</taxon>
        <taxon>Eurotiales</taxon>
        <taxon>Aspergillaceae</taxon>
        <taxon>Aspergillus</taxon>
        <taxon>Aspergillus subgen. Fumigati</taxon>
    </lineage>
</organism>
<accession>A0A397IHG5</accession>
<dbReference type="InterPro" id="IPR027417">
    <property type="entry name" value="P-loop_NTPase"/>
</dbReference>
<dbReference type="InterPro" id="IPR050773">
    <property type="entry name" value="CbxX/CfxQ_RuBisCO_ESX"/>
</dbReference>
<dbReference type="Proteomes" id="UP000215289">
    <property type="component" value="Unassembled WGS sequence"/>
</dbReference>
<feature type="domain" description="AAA+ ATPase" evidence="5">
    <location>
        <begin position="489"/>
        <end position="609"/>
    </location>
</feature>
<dbReference type="OrthoDB" id="2423195at2759"/>
<comment type="caution">
    <text evidence="6">The sequence shown here is derived from an EMBL/GenBank/DDBJ whole genome shotgun (WGS) entry which is preliminary data.</text>
</comment>
<dbReference type="EMBL" id="NIDN02000224">
    <property type="protein sequence ID" value="RLL94212.1"/>
    <property type="molecule type" value="Genomic_DNA"/>
</dbReference>
<dbReference type="InterPro" id="IPR003593">
    <property type="entry name" value="AAA+_ATPase"/>
</dbReference>
<dbReference type="Pfam" id="PF00004">
    <property type="entry name" value="AAA"/>
    <property type="match status" value="3"/>
</dbReference>
<keyword evidence="2" id="KW-0547">Nucleotide-binding</keyword>
<dbReference type="PANTHER" id="PTHR43392">
    <property type="entry name" value="AAA-TYPE ATPASE FAMILY PROTEIN / ANKYRIN REPEAT FAMILY PROTEIN"/>
    <property type="match status" value="1"/>
</dbReference>
<feature type="region of interest" description="Disordered" evidence="4">
    <location>
        <begin position="1115"/>
        <end position="1141"/>
    </location>
</feature>
<keyword evidence="3" id="KW-0067">ATP-binding</keyword>
<evidence type="ECO:0000256" key="2">
    <source>
        <dbReference type="ARBA" id="ARBA00022741"/>
    </source>
</evidence>
<feature type="compositionally biased region" description="Polar residues" evidence="4">
    <location>
        <begin position="1051"/>
        <end position="1064"/>
    </location>
</feature>
<dbReference type="InterPro" id="IPR041627">
    <property type="entry name" value="AAA_lid_6"/>
</dbReference>
<evidence type="ECO:0000313" key="7">
    <source>
        <dbReference type="Proteomes" id="UP000215289"/>
    </source>
</evidence>
<dbReference type="Pfam" id="PF17866">
    <property type="entry name" value="AAA_lid_6"/>
    <property type="match status" value="2"/>
</dbReference>
<protein>
    <recommendedName>
        <fullName evidence="5">AAA+ ATPase domain-containing protein</fullName>
    </recommendedName>
</protein>
<dbReference type="Gene3D" id="3.40.50.300">
    <property type="entry name" value="P-loop containing nucleotide triphosphate hydrolases"/>
    <property type="match status" value="3"/>
</dbReference>
<reference evidence="6 7" key="1">
    <citation type="submission" date="2018-08" db="EMBL/GenBank/DDBJ databases">
        <title>Draft genome sequences of two Aspergillus turcosus clinical strains isolated from bronchoalveolar lavage fluid: one azole-susceptible and the other azole-resistant.</title>
        <authorList>
            <person name="Parent-Michaud M."/>
            <person name="Dufresne P.J."/>
            <person name="Fournier E."/>
            <person name="Martineau C."/>
            <person name="Moreira S."/>
            <person name="Perkins V."/>
            <person name="De Repentigny L."/>
            <person name="Dufresne S.F."/>
        </authorList>
    </citation>
    <scope>NUCLEOTIDE SEQUENCE [LARGE SCALE GENOMIC DNA]</scope>
    <source>
        <strain evidence="6">HMR AF 1038</strain>
    </source>
</reference>
<dbReference type="InterPro" id="IPR003959">
    <property type="entry name" value="ATPase_AAA_core"/>
</dbReference>
<evidence type="ECO:0000256" key="1">
    <source>
        <dbReference type="ARBA" id="ARBA00010378"/>
    </source>
</evidence>
<evidence type="ECO:0000313" key="6">
    <source>
        <dbReference type="EMBL" id="RLL94212.1"/>
    </source>
</evidence>